<comment type="caution">
    <text evidence="3">The sequence shown here is derived from an EMBL/GenBank/DDBJ whole genome shotgun (WGS) entry which is preliminary data.</text>
</comment>
<dbReference type="AlphaFoldDB" id="A0AAW1Q1B1"/>
<feature type="transmembrane region" description="Helical" evidence="1">
    <location>
        <begin position="158"/>
        <end position="177"/>
    </location>
</feature>
<gene>
    <name evidence="3" type="ORF">WJX72_002639</name>
</gene>
<dbReference type="Proteomes" id="UP001489004">
    <property type="component" value="Unassembled WGS sequence"/>
</dbReference>
<feature type="transmembrane region" description="Helical" evidence="1">
    <location>
        <begin position="295"/>
        <end position="316"/>
    </location>
</feature>
<evidence type="ECO:0000256" key="2">
    <source>
        <dbReference type="SAM" id="SignalP"/>
    </source>
</evidence>
<evidence type="ECO:0000313" key="4">
    <source>
        <dbReference type="Proteomes" id="UP001489004"/>
    </source>
</evidence>
<accession>A0AAW1Q1B1</accession>
<feature type="transmembrane region" description="Helical" evidence="1">
    <location>
        <begin position="236"/>
        <end position="255"/>
    </location>
</feature>
<dbReference type="EMBL" id="JALJOR010000007">
    <property type="protein sequence ID" value="KAK9814234.1"/>
    <property type="molecule type" value="Genomic_DNA"/>
</dbReference>
<evidence type="ECO:0008006" key="5">
    <source>
        <dbReference type="Google" id="ProtNLM"/>
    </source>
</evidence>
<sequence>MHQRSLSSCHVGWLLWTLLALCAAGGQLIERQTPVGRYVSAPLLSLLLALLLSATNVIPITSAVYDIIWTYIMPLAAALYLLESDLREVVSTAGATLVAFIMAMAGTVVGTAVAWWLLGPQLGDGGWKVAAALCASYVGGSVNFAAVSQALGMTPGPLLAACMAADNIAMAAYIAVISTIPVRKEAKAGVVEASAQLAGTGGTPSSETIACALAAAALACALGQWGAAALGYPECGLAIMAVVSSLIASGTAALTKWTGKAGPAAKPFAGAEALAGSLMLLFFATIGAGAGSLQALAGTGWLIAFIGVQLLVHMWLRAF</sequence>
<feature type="transmembrane region" description="Helical" evidence="1">
    <location>
        <begin position="64"/>
        <end position="82"/>
    </location>
</feature>
<feature type="transmembrane region" description="Helical" evidence="1">
    <location>
        <begin position="130"/>
        <end position="152"/>
    </location>
</feature>
<feature type="transmembrane region" description="Helical" evidence="1">
    <location>
        <begin position="35"/>
        <end position="52"/>
    </location>
</feature>
<keyword evidence="2" id="KW-0732">Signal</keyword>
<keyword evidence="1" id="KW-0812">Transmembrane</keyword>
<reference evidence="3 4" key="1">
    <citation type="journal article" date="2024" name="Nat. Commun.">
        <title>Phylogenomics reveals the evolutionary origins of lichenization in chlorophyte algae.</title>
        <authorList>
            <person name="Puginier C."/>
            <person name="Libourel C."/>
            <person name="Otte J."/>
            <person name="Skaloud P."/>
            <person name="Haon M."/>
            <person name="Grisel S."/>
            <person name="Petersen M."/>
            <person name="Berrin J.G."/>
            <person name="Delaux P.M."/>
            <person name="Dal Grande F."/>
            <person name="Keller J."/>
        </authorList>
    </citation>
    <scope>NUCLEOTIDE SEQUENCE [LARGE SCALE GENOMIC DNA]</scope>
    <source>
        <strain evidence="3 4">SAG 2043</strain>
    </source>
</reference>
<evidence type="ECO:0000256" key="1">
    <source>
        <dbReference type="SAM" id="Phobius"/>
    </source>
</evidence>
<proteinExistence type="predicted"/>
<feature type="transmembrane region" description="Helical" evidence="1">
    <location>
        <begin position="94"/>
        <end position="118"/>
    </location>
</feature>
<organism evidence="3 4">
    <name type="scientific">[Myrmecia] bisecta</name>
    <dbReference type="NCBI Taxonomy" id="41462"/>
    <lineage>
        <taxon>Eukaryota</taxon>
        <taxon>Viridiplantae</taxon>
        <taxon>Chlorophyta</taxon>
        <taxon>core chlorophytes</taxon>
        <taxon>Trebouxiophyceae</taxon>
        <taxon>Trebouxiales</taxon>
        <taxon>Trebouxiaceae</taxon>
        <taxon>Myrmecia</taxon>
    </lineage>
</organism>
<feature type="signal peptide" evidence="2">
    <location>
        <begin position="1"/>
        <end position="24"/>
    </location>
</feature>
<dbReference type="Pfam" id="PF05684">
    <property type="entry name" value="DUF819"/>
    <property type="match status" value="1"/>
</dbReference>
<dbReference type="PANTHER" id="PTHR34289">
    <property type="entry name" value="PROTEIN, PUTATIVE (DUF819)-RELATED"/>
    <property type="match status" value="1"/>
</dbReference>
<dbReference type="InterPro" id="IPR008537">
    <property type="entry name" value="DUF819"/>
</dbReference>
<name>A0AAW1Q1B1_9CHLO</name>
<keyword evidence="4" id="KW-1185">Reference proteome</keyword>
<feature type="transmembrane region" description="Helical" evidence="1">
    <location>
        <begin position="267"/>
        <end position="289"/>
    </location>
</feature>
<feature type="chain" id="PRO_5043587250" description="DUF819 family protein" evidence="2">
    <location>
        <begin position="25"/>
        <end position="319"/>
    </location>
</feature>
<keyword evidence="1" id="KW-0472">Membrane</keyword>
<dbReference type="PANTHER" id="PTHR34289:SF8">
    <property type="entry name" value="DUF819 DOMAIN-CONTAINING PROTEIN"/>
    <property type="match status" value="1"/>
</dbReference>
<evidence type="ECO:0000313" key="3">
    <source>
        <dbReference type="EMBL" id="KAK9814234.1"/>
    </source>
</evidence>
<keyword evidence="1" id="KW-1133">Transmembrane helix</keyword>
<protein>
    <recommendedName>
        <fullName evidence="5">DUF819 family protein</fullName>
    </recommendedName>
</protein>